<dbReference type="CDD" id="cd02440">
    <property type="entry name" value="AdoMet_MTases"/>
    <property type="match status" value="1"/>
</dbReference>
<dbReference type="GO" id="GO:0032259">
    <property type="term" value="P:methylation"/>
    <property type="evidence" value="ECO:0007669"/>
    <property type="project" value="UniProtKB-KW"/>
</dbReference>
<protein>
    <submittedName>
        <fullName evidence="3">Class I SAM-dependent methyltransferase</fullName>
    </submittedName>
</protein>
<feature type="domain" description="Methyltransferase" evidence="2">
    <location>
        <begin position="36"/>
        <end position="160"/>
    </location>
</feature>
<dbReference type="RefSeq" id="WP_185387891.1">
    <property type="nucleotide sequence ID" value="NZ_JAARQN010000001.1"/>
</dbReference>
<dbReference type="SUPFAM" id="SSF53335">
    <property type="entry name" value="S-adenosyl-L-methionine-dependent methyltransferases"/>
    <property type="match status" value="1"/>
</dbReference>
<accession>A0A841YTN4</accession>
<dbReference type="AlphaFoldDB" id="A0A841YTN4"/>
<evidence type="ECO:0000256" key="1">
    <source>
        <dbReference type="ARBA" id="ARBA00022679"/>
    </source>
</evidence>
<proteinExistence type="predicted"/>
<dbReference type="PANTHER" id="PTHR43861:SF3">
    <property type="entry name" value="PUTATIVE (AFU_ORTHOLOGUE AFUA_2G14390)-RELATED"/>
    <property type="match status" value="1"/>
</dbReference>
<dbReference type="InterPro" id="IPR025714">
    <property type="entry name" value="Methyltranfer_dom"/>
</dbReference>
<dbReference type="PANTHER" id="PTHR43861">
    <property type="entry name" value="TRANS-ACONITATE 2-METHYLTRANSFERASE-RELATED"/>
    <property type="match status" value="1"/>
</dbReference>
<dbReference type="GO" id="GO:0008168">
    <property type="term" value="F:methyltransferase activity"/>
    <property type="evidence" value="ECO:0007669"/>
    <property type="project" value="UniProtKB-KW"/>
</dbReference>
<dbReference type="Proteomes" id="UP000569903">
    <property type="component" value="Unassembled WGS sequence"/>
</dbReference>
<dbReference type="Gene3D" id="3.40.50.150">
    <property type="entry name" value="Vaccinia Virus protein VP39"/>
    <property type="match status" value="1"/>
</dbReference>
<keyword evidence="3" id="KW-0489">Methyltransferase</keyword>
<comment type="caution">
    <text evidence="3">The sequence shown here is derived from an EMBL/GenBank/DDBJ whole genome shotgun (WGS) entry which is preliminary data.</text>
</comment>
<dbReference type="InterPro" id="IPR029063">
    <property type="entry name" value="SAM-dependent_MTases_sf"/>
</dbReference>
<keyword evidence="1 3" id="KW-0808">Transferase</keyword>
<dbReference type="EMBL" id="JAARQN010000001">
    <property type="protein sequence ID" value="MBC1456352.1"/>
    <property type="molecule type" value="Genomic_DNA"/>
</dbReference>
<organism evidence="3 4">
    <name type="scientific">Listeria newyorkensis</name>
    <dbReference type="NCBI Taxonomy" id="1497681"/>
    <lineage>
        <taxon>Bacteria</taxon>
        <taxon>Bacillati</taxon>
        <taxon>Bacillota</taxon>
        <taxon>Bacilli</taxon>
        <taxon>Bacillales</taxon>
        <taxon>Listeriaceae</taxon>
        <taxon>Listeria</taxon>
    </lineage>
</organism>
<evidence type="ECO:0000259" key="2">
    <source>
        <dbReference type="Pfam" id="PF13847"/>
    </source>
</evidence>
<sequence length="198" mass="22271">MEENVFETIAKKYDSTERIELANIIAHKVREELVESKDKTLIDYGSGTGLIGLQIADSVKNAILIDSSENMVEIINNKVEANNIQNVETFVADFTKDTMDIKADIVLVSLVLLHIPDTKIILEKLYKTLHTDGKLIIIDFDKNPNVYHPKVHNGFVADELKALLTSTGFKSTNIQQFHHGEKVFMKQDATLFIAVSKK</sequence>
<reference evidence="3 4" key="1">
    <citation type="submission" date="2020-03" db="EMBL/GenBank/DDBJ databases">
        <title>Soil Listeria distribution.</title>
        <authorList>
            <person name="Liao J."/>
            <person name="Wiedmann M."/>
        </authorList>
    </citation>
    <scope>NUCLEOTIDE SEQUENCE [LARGE SCALE GENOMIC DNA]</scope>
    <source>
        <strain evidence="3 4">FSL L7-1614</strain>
    </source>
</reference>
<evidence type="ECO:0000313" key="3">
    <source>
        <dbReference type="EMBL" id="MBC1456352.1"/>
    </source>
</evidence>
<gene>
    <name evidence="3" type="ORF">HB850_01205</name>
</gene>
<dbReference type="Pfam" id="PF13847">
    <property type="entry name" value="Methyltransf_31"/>
    <property type="match status" value="1"/>
</dbReference>
<evidence type="ECO:0000313" key="4">
    <source>
        <dbReference type="Proteomes" id="UP000569903"/>
    </source>
</evidence>
<name>A0A841YTN4_9LIST</name>